<keyword evidence="9" id="KW-1185">Reference proteome</keyword>
<keyword evidence="5 6" id="KW-0472">Membrane</keyword>
<comment type="subcellular location">
    <subcellularLocation>
        <location evidence="1">Membrane</location>
        <topology evidence="1">Multi-pass membrane protein</topology>
    </subcellularLocation>
</comment>
<dbReference type="STRING" id="861298.SAMN04488136_12864"/>
<feature type="transmembrane region" description="Helical" evidence="6">
    <location>
        <begin position="50"/>
        <end position="69"/>
    </location>
</feature>
<dbReference type="GO" id="GO:0005886">
    <property type="term" value="C:plasma membrane"/>
    <property type="evidence" value="ECO:0007669"/>
    <property type="project" value="TreeGrafter"/>
</dbReference>
<name>A0A1G8F558_9VIBR</name>
<evidence type="ECO:0000256" key="6">
    <source>
        <dbReference type="SAM" id="Phobius"/>
    </source>
</evidence>
<evidence type="ECO:0000259" key="7">
    <source>
        <dbReference type="Pfam" id="PF04138"/>
    </source>
</evidence>
<evidence type="ECO:0000313" key="8">
    <source>
        <dbReference type="EMBL" id="SDH77248.1"/>
    </source>
</evidence>
<protein>
    <submittedName>
        <fullName evidence="8">Putative flippase GtrA (Transmembrane translocase of bactoprenol-linked glucose)</fullName>
    </submittedName>
</protein>
<feature type="transmembrane region" description="Helical" evidence="6">
    <location>
        <begin position="111"/>
        <end position="132"/>
    </location>
</feature>
<dbReference type="Proteomes" id="UP000198854">
    <property type="component" value="Unassembled WGS sequence"/>
</dbReference>
<evidence type="ECO:0000256" key="1">
    <source>
        <dbReference type="ARBA" id="ARBA00004141"/>
    </source>
</evidence>
<feature type="transmembrane region" description="Helical" evidence="6">
    <location>
        <begin position="26"/>
        <end position="44"/>
    </location>
</feature>
<dbReference type="Pfam" id="PF04138">
    <property type="entry name" value="GtrA_DPMS_TM"/>
    <property type="match status" value="1"/>
</dbReference>
<evidence type="ECO:0000256" key="2">
    <source>
        <dbReference type="ARBA" id="ARBA00009399"/>
    </source>
</evidence>
<evidence type="ECO:0000256" key="4">
    <source>
        <dbReference type="ARBA" id="ARBA00022989"/>
    </source>
</evidence>
<dbReference type="PANTHER" id="PTHR38459:SF1">
    <property type="entry name" value="PROPHAGE BACTOPRENOL-LINKED GLUCOSE TRANSLOCASE HOMOLOG"/>
    <property type="match status" value="1"/>
</dbReference>
<accession>A0A1G8F558</accession>
<dbReference type="AlphaFoldDB" id="A0A1G8F558"/>
<comment type="similarity">
    <text evidence="2">Belongs to the GtrA family.</text>
</comment>
<keyword evidence="3 6" id="KW-0812">Transmembrane</keyword>
<organism evidence="8 9">
    <name type="scientific">Vibrio xiamenensis</name>
    <dbReference type="NCBI Taxonomy" id="861298"/>
    <lineage>
        <taxon>Bacteria</taxon>
        <taxon>Pseudomonadati</taxon>
        <taxon>Pseudomonadota</taxon>
        <taxon>Gammaproteobacteria</taxon>
        <taxon>Vibrionales</taxon>
        <taxon>Vibrionaceae</taxon>
        <taxon>Vibrio</taxon>
    </lineage>
</organism>
<feature type="domain" description="GtrA/DPMS transmembrane" evidence="7">
    <location>
        <begin position="25"/>
        <end position="135"/>
    </location>
</feature>
<feature type="transmembrane region" description="Helical" evidence="6">
    <location>
        <begin position="81"/>
        <end position="105"/>
    </location>
</feature>
<dbReference type="OrthoDB" id="7060875at2"/>
<keyword evidence="4 6" id="KW-1133">Transmembrane helix</keyword>
<dbReference type="PANTHER" id="PTHR38459">
    <property type="entry name" value="PROPHAGE BACTOPRENOL-LINKED GLUCOSE TRANSLOCASE HOMOLOG"/>
    <property type="match status" value="1"/>
</dbReference>
<proteinExistence type="inferred from homology"/>
<dbReference type="InterPro" id="IPR007267">
    <property type="entry name" value="GtrA_DPMS_TM"/>
</dbReference>
<evidence type="ECO:0000256" key="5">
    <source>
        <dbReference type="ARBA" id="ARBA00023136"/>
    </source>
</evidence>
<reference evidence="8 9" key="1">
    <citation type="submission" date="2016-10" db="EMBL/GenBank/DDBJ databases">
        <authorList>
            <person name="de Groot N.N."/>
        </authorList>
    </citation>
    <scope>NUCLEOTIDE SEQUENCE [LARGE SCALE GENOMIC DNA]</scope>
    <source>
        <strain evidence="8 9">CGMCC 1.10228</strain>
    </source>
</reference>
<evidence type="ECO:0000313" key="9">
    <source>
        <dbReference type="Proteomes" id="UP000198854"/>
    </source>
</evidence>
<sequence length="142" mass="15948">MVNIPKAANKKLSDVMTPELKQKIRFALVGVVNTVTAYIAFIVINQLTQQYILASVLSYFIGMMVSYVLNRSFVFKQPKRAGQFLPFCVVNLTSLACSTGILYLLVDHLGVYVYLAQIFAVSASMVINYLGYRTIFTREVCQ</sequence>
<gene>
    <name evidence="8" type="ORF">SAMN04488136_12864</name>
</gene>
<dbReference type="GO" id="GO:0000271">
    <property type="term" value="P:polysaccharide biosynthetic process"/>
    <property type="evidence" value="ECO:0007669"/>
    <property type="project" value="InterPro"/>
</dbReference>
<dbReference type="RefSeq" id="WP_093277871.1">
    <property type="nucleotide sequence ID" value="NZ_FNDD01000028.1"/>
</dbReference>
<dbReference type="EMBL" id="FNDD01000028">
    <property type="protein sequence ID" value="SDH77248.1"/>
    <property type="molecule type" value="Genomic_DNA"/>
</dbReference>
<dbReference type="InterPro" id="IPR051401">
    <property type="entry name" value="GtrA_CellWall_Glycosyl"/>
</dbReference>
<evidence type="ECO:0000256" key="3">
    <source>
        <dbReference type="ARBA" id="ARBA00022692"/>
    </source>
</evidence>